<comment type="similarity">
    <text evidence="2">Belongs to the major facilitator superfamily. Metabolite:H+ Symporter (MHS) family (TC 2.A.1.6) family.</text>
</comment>
<gene>
    <name evidence="11" type="ORF">FK268_08395</name>
</gene>
<evidence type="ECO:0000256" key="9">
    <source>
        <dbReference type="SAM" id="Phobius"/>
    </source>
</evidence>
<feature type="transmembrane region" description="Helical" evidence="9">
    <location>
        <begin position="203"/>
        <end position="222"/>
    </location>
</feature>
<feature type="transmembrane region" description="Helical" evidence="9">
    <location>
        <begin position="291"/>
        <end position="310"/>
    </location>
</feature>
<dbReference type="SUPFAM" id="SSF103473">
    <property type="entry name" value="MFS general substrate transporter"/>
    <property type="match status" value="1"/>
</dbReference>
<dbReference type="PROSITE" id="PS00216">
    <property type="entry name" value="SUGAR_TRANSPORT_1"/>
    <property type="match status" value="2"/>
</dbReference>
<evidence type="ECO:0000259" key="10">
    <source>
        <dbReference type="PROSITE" id="PS50850"/>
    </source>
</evidence>
<dbReference type="GO" id="GO:0005886">
    <property type="term" value="C:plasma membrane"/>
    <property type="evidence" value="ECO:0007669"/>
    <property type="project" value="UniProtKB-SubCell"/>
</dbReference>
<feature type="domain" description="Major facilitator superfamily (MFS) profile" evidence="10">
    <location>
        <begin position="30"/>
        <end position="434"/>
    </location>
</feature>
<dbReference type="AlphaFoldDB" id="A0A5C5RQB5"/>
<name>A0A5C5RQB5_9ACTN</name>
<feature type="transmembrane region" description="Helical" evidence="9">
    <location>
        <begin position="254"/>
        <end position="271"/>
    </location>
</feature>
<sequence>MLSASGSAAERGTVTETGVSAGVGARRRTQVLTGSVGHLVEYFDWSAYSFLAIYFSRQFFPGDAESVVPLLATFTVFAVGFLARPIGGVLMGRMADRYGRKPTLAVGVAMMGFGSLMIGLAPTYAQVGVLAPVILVGARLIQGLSTGGELSTATAFLVESAPADRRGAYGSIVNVGSSVGKVLCLLAITILVESVGAGAMAEWAWRVPFLLGAALAVVAWWIRRSAEETLQDADAPAAGESPYREILAGHRGDFGRAFVLASSTAAVFYAWSTFVPTWAILTAGLNKESAVTISAIAFVVYGIIQIPLGLLSDRIGRKPMMYASLLVGAVCTVPLFLVISEGFLTVLAVQCAGMAITAVMMAGLGTALAEMFPARIRVLATGTAFALATAIFGGTVPAIGTALHERGLDTAFPLYLVLLHLIALPVVHRCRETAHAPLPR</sequence>
<evidence type="ECO:0000313" key="11">
    <source>
        <dbReference type="EMBL" id="TWS25217.1"/>
    </source>
</evidence>
<feature type="transmembrane region" description="Helical" evidence="9">
    <location>
        <begin position="103"/>
        <end position="121"/>
    </location>
</feature>
<dbReference type="InterPro" id="IPR011701">
    <property type="entry name" value="MFS"/>
</dbReference>
<evidence type="ECO:0000256" key="7">
    <source>
        <dbReference type="ARBA" id="ARBA00022989"/>
    </source>
</evidence>
<dbReference type="Gene3D" id="1.20.1250.20">
    <property type="entry name" value="MFS general substrate transporter like domains"/>
    <property type="match status" value="2"/>
</dbReference>
<dbReference type="Pfam" id="PF07690">
    <property type="entry name" value="MFS_1"/>
    <property type="match status" value="1"/>
</dbReference>
<evidence type="ECO:0000256" key="8">
    <source>
        <dbReference type="ARBA" id="ARBA00023136"/>
    </source>
</evidence>
<feature type="transmembrane region" description="Helical" evidence="9">
    <location>
        <begin position="346"/>
        <end position="369"/>
    </location>
</feature>
<evidence type="ECO:0000313" key="12">
    <source>
        <dbReference type="Proteomes" id="UP000319792"/>
    </source>
</evidence>
<evidence type="ECO:0000256" key="3">
    <source>
        <dbReference type="ARBA" id="ARBA00022448"/>
    </source>
</evidence>
<dbReference type="GO" id="GO:0015293">
    <property type="term" value="F:symporter activity"/>
    <property type="evidence" value="ECO:0007669"/>
    <property type="project" value="UniProtKB-KW"/>
</dbReference>
<dbReference type="InterPro" id="IPR036259">
    <property type="entry name" value="MFS_trans_sf"/>
</dbReference>
<feature type="transmembrane region" description="Helical" evidence="9">
    <location>
        <begin position="67"/>
        <end position="91"/>
    </location>
</feature>
<dbReference type="Proteomes" id="UP000319792">
    <property type="component" value="Unassembled WGS sequence"/>
</dbReference>
<dbReference type="InterPro" id="IPR020846">
    <property type="entry name" value="MFS_dom"/>
</dbReference>
<protein>
    <submittedName>
        <fullName evidence="11">MFS transporter</fullName>
    </submittedName>
</protein>
<evidence type="ECO:0000256" key="1">
    <source>
        <dbReference type="ARBA" id="ARBA00004651"/>
    </source>
</evidence>
<keyword evidence="4" id="KW-1003">Cell membrane</keyword>
<comment type="caution">
    <text evidence="11">The sequence shown here is derived from an EMBL/GenBank/DDBJ whole genome shotgun (WGS) entry which is preliminary data.</text>
</comment>
<dbReference type="PROSITE" id="PS50850">
    <property type="entry name" value="MFS"/>
    <property type="match status" value="1"/>
</dbReference>
<accession>A0A5C5RQB5</accession>
<feature type="transmembrane region" description="Helical" evidence="9">
    <location>
        <begin position="322"/>
        <end position="340"/>
    </location>
</feature>
<dbReference type="EMBL" id="VIGV01000002">
    <property type="protein sequence ID" value="TWS25217.1"/>
    <property type="molecule type" value="Genomic_DNA"/>
</dbReference>
<dbReference type="PANTHER" id="PTHR43528">
    <property type="entry name" value="ALPHA-KETOGLUTARATE PERMEASE"/>
    <property type="match status" value="1"/>
</dbReference>
<keyword evidence="3" id="KW-0813">Transport</keyword>
<evidence type="ECO:0000256" key="2">
    <source>
        <dbReference type="ARBA" id="ARBA00008240"/>
    </source>
</evidence>
<feature type="transmembrane region" description="Helical" evidence="9">
    <location>
        <begin position="168"/>
        <end position="191"/>
    </location>
</feature>
<evidence type="ECO:0000256" key="4">
    <source>
        <dbReference type="ARBA" id="ARBA00022475"/>
    </source>
</evidence>
<reference evidence="11 12" key="1">
    <citation type="submission" date="2019-08" db="EMBL/GenBank/DDBJ databases">
        <title>Tsukamurella conjunctivitidis sp. nov., Tsukamurella assacharolytica sp. nov. and Tsukamurella sputae sp. nov. isolated from patients with conjunctivitis, bacteraemia (lymphoma) and respiratory infection (sputum) in Hong Kong.</title>
        <authorList>
            <person name="Fok K.M.N."/>
            <person name="Fong J.Y.H."/>
        </authorList>
    </citation>
    <scope>NUCLEOTIDE SEQUENCE [LARGE SCALE GENOMIC DNA]</scope>
    <source>
        <strain evidence="11 12">HKU70</strain>
    </source>
</reference>
<keyword evidence="7 9" id="KW-1133">Transmembrane helix</keyword>
<feature type="transmembrane region" description="Helical" evidence="9">
    <location>
        <begin position="412"/>
        <end position="430"/>
    </location>
</feature>
<dbReference type="PANTHER" id="PTHR43528:SF1">
    <property type="entry name" value="ALPHA-KETOGLUTARATE PERMEASE"/>
    <property type="match status" value="1"/>
</dbReference>
<keyword evidence="5 9" id="KW-0812">Transmembrane</keyword>
<keyword evidence="6" id="KW-0769">Symport</keyword>
<feature type="transmembrane region" description="Helical" evidence="9">
    <location>
        <begin position="376"/>
        <end position="400"/>
    </location>
</feature>
<feature type="transmembrane region" description="Helical" evidence="9">
    <location>
        <begin position="127"/>
        <end position="147"/>
    </location>
</feature>
<keyword evidence="8 9" id="KW-0472">Membrane</keyword>
<evidence type="ECO:0000256" key="6">
    <source>
        <dbReference type="ARBA" id="ARBA00022847"/>
    </source>
</evidence>
<proteinExistence type="inferred from homology"/>
<evidence type="ECO:0000256" key="5">
    <source>
        <dbReference type="ARBA" id="ARBA00022692"/>
    </source>
</evidence>
<keyword evidence="12" id="KW-1185">Reference proteome</keyword>
<dbReference type="InterPro" id="IPR051084">
    <property type="entry name" value="H+-coupled_symporters"/>
</dbReference>
<dbReference type="PROSITE" id="PS00217">
    <property type="entry name" value="SUGAR_TRANSPORT_2"/>
    <property type="match status" value="1"/>
</dbReference>
<comment type="subcellular location">
    <subcellularLocation>
        <location evidence="1">Cell membrane</location>
        <topology evidence="1">Multi-pass membrane protein</topology>
    </subcellularLocation>
</comment>
<dbReference type="InterPro" id="IPR005829">
    <property type="entry name" value="Sugar_transporter_CS"/>
</dbReference>
<organism evidence="11 12">
    <name type="scientific">Tsukamurella sputi</name>
    <dbReference type="NCBI Taxonomy" id="2591848"/>
    <lineage>
        <taxon>Bacteria</taxon>
        <taxon>Bacillati</taxon>
        <taxon>Actinomycetota</taxon>
        <taxon>Actinomycetes</taxon>
        <taxon>Mycobacteriales</taxon>
        <taxon>Tsukamurellaceae</taxon>
        <taxon>Tsukamurella</taxon>
    </lineage>
</organism>